<proteinExistence type="predicted"/>
<dbReference type="Proteomes" id="UP000237819">
    <property type="component" value="Unassembled WGS sequence"/>
</dbReference>
<evidence type="ECO:0000313" key="2">
    <source>
        <dbReference type="Proteomes" id="UP000237819"/>
    </source>
</evidence>
<reference evidence="1 2" key="1">
    <citation type="submission" date="2018-02" db="EMBL/GenBank/DDBJ databases">
        <title>Comparative genomes isolates from brazilian mangrove.</title>
        <authorList>
            <person name="Araujo J.E."/>
            <person name="Taketani R.G."/>
            <person name="Silva M.C.P."/>
            <person name="Loureco M.V."/>
            <person name="Andreote F.D."/>
        </authorList>
    </citation>
    <scope>NUCLEOTIDE SEQUENCE [LARGE SCALE GENOMIC DNA]</scope>
    <source>
        <strain evidence="1 2">Nap-Phe MGV</strain>
    </source>
</reference>
<organism evidence="1 2">
    <name type="scientific">Blastopirellula marina</name>
    <dbReference type="NCBI Taxonomy" id="124"/>
    <lineage>
        <taxon>Bacteria</taxon>
        <taxon>Pseudomonadati</taxon>
        <taxon>Planctomycetota</taxon>
        <taxon>Planctomycetia</taxon>
        <taxon>Pirellulales</taxon>
        <taxon>Pirellulaceae</taxon>
        <taxon>Blastopirellula</taxon>
    </lineage>
</organism>
<sequence length="77" mass="8743">MSCGKSLCGNDLQGVIQLLRFLLRIEDCGDLKFSVFRFQREIGGAHLLARFVLRIVWDGRWVLRMLSEDVSMAPVCG</sequence>
<accession>A0A2S8GC83</accession>
<evidence type="ECO:0000313" key="1">
    <source>
        <dbReference type="EMBL" id="PQO42075.1"/>
    </source>
</evidence>
<protein>
    <submittedName>
        <fullName evidence="1">Uncharacterized protein</fullName>
    </submittedName>
</protein>
<name>A0A2S8GC83_9BACT</name>
<comment type="caution">
    <text evidence="1">The sequence shown here is derived from an EMBL/GenBank/DDBJ whole genome shotgun (WGS) entry which is preliminary data.</text>
</comment>
<dbReference type="AlphaFoldDB" id="A0A2S8GC83"/>
<gene>
    <name evidence="1" type="ORF">C5Y93_27375</name>
</gene>
<dbReference type="EMBL" id="PUHZ01000025">
    <property type="protein sequence ID" value="PQO42075.1"/>
    <property type="molecule type" value="Genomic_DNA"/>
</dbReference>